<proteinExistence type="predicted"/>
<dbReference type="OrthoDB" id="11931at10239"/>
<gene>
    <name evidence="1" type="ORF">201phi2-1p268</name>
</gene>
<name>B3FJD0_BP201</name>
<sequence length="280" mass="31191">MGRTVPNPMGQVPTSNAAVTVGCAMLAGTNKRGILPASADGYYTLVVGSYGTNNSAGMFYDEASGRAMFEPNSSLMRRLKKGVLFMEFKHPEPFTDLLIDGRVVRKPMSDTEYLTRIRQIDDNRVCAHIRNLTLMPGRNEEGKAVTMVVAEAKPYGPFAQVFKDSLDNPSINTYCSVRSITQDDPYRGVKYTREISTWDFVGEGGIFTANKYSSPALEGFTEAECKPERVITPDTLWRMQDEARRRTGLGLESATHDVSELITTLGWDRAKGIRKPNWLR</sequence>
<dbReference type="PROSITE" id="PS51257">
    <property type="entry name" value="PROKAR_LIPOPROTEIN"/>
    <property type="match status" value="1"/>
</dbReference>
<keyword evidence="2" id="KW-1185">Reference proteome</keyword>
<evidence type="ECO:0000313" key="1">
    <source>
        <dbReference type="EMBL" id="ABY63096.1"/>
    </source>
</evidence>
<accession>B3FJD0</accession>
<dbReference type="MEROPS" id="S80.001"/>
<dbReference type="RefSeq" id="YP_001956991.1">
    <property type="nucleotide sequence ID" value="NC_010821.1"/>
</dbReference>
<organismHost>
    <name type="scientific">Pseudomonas chlororaphis</name>
    <dbReference type="NCBI Taxonomy" id="587753"/>
</organismHost>
<dbReference type="Pfam" id="PF20034">
    <property type="entry name" value="Peptidase_S80"/>
    <property type="match status" value="1"/>
</dbReference>
<dbReference type="EMBL" id="EU197055">
    <property type="protein sequence ID" value="ABY63096.1"/>
    <property type="molecule type" value="Genomic_DNA"/>
</dbReference>
<protein>
    <submittedName>
        <fullName evidence="1">Virion structural protein</fullName>
    </submittedName>
</protein>
<evidence type="ECO:0000313" key="2">
    <source>
        <dbReference type="Proteomes" id="UP000002421"/>
    </source>
</evidence>
<dbReference type="Proteomes" id="UP000002421">
    <property type="component" value="Segment"/>
</dbReference>
<reference evidence="1 2" key="1">
    <citation type="journal article" date="2008" name="Virology">
        <title>Characterization of Pseudomonas chlororaphis myovirus 201varphi2-1 via genomic sequencing, mass spectrometry, and electron microscopy.</title>
        <authorList>
            <person name="Thomas J.A."/>
            <person name="Rolando M.R."/>
            <person name="Carroll C.A."/>
            <person name="Shen P.S."/>
            <person name="Belnap D.M."/>
            <person name="Weintraub S.T."/>
            <person name="Serwer P."/>
            <person name="Hardies S.C."/>
        </authorList>
    </citation>
    <scope>NUCLEOTIDE SEQUENCE</scope>
</reference>
<dbReference type="InterPro" id="IPR045405">
    <property type="entry name" value="Peptidase_S80"/>
</dbReference>
<organism evidence="1 2">
    <name type="scientific">Pseudomonas phage 201phi2-1</name>
    <name type="common">Pseudomonas chlororaphis phage 201phi2-1</name>
    <dbReference type="NCBI Taxonomy" id="198110"/>
    <lineage>
        <taxon>Viruses</taxon>
        <taxon>Duplodnaviria</taxon>
        <taxon>Heunggongvirae</taxon>
        <taxon>Uroviricota</taxon>
        <taxon>Caudoviricetes</taxon>
        <taxon>Chimalliviridae</taxon>
        <taxon>Serwervirus</taxon>
        <taxon>Serwervirus 201phi21</taxon>
    </lineage>
</organism>
<dbReference type="KEGG" id="vg:6372588"/>